<dbReference type="AlphaFoldDB" id="A0A261S045"/>
<dbReference type="InterPro" id="IPR036097">
    <property type="entry name" value="HisK_dim/P_sf"/>
</dbReference>
<keyword evidence="10 11" id="KW-0472">Membrane</keyword>
<reference evidence="15" key="1">
    <citation type="submission" date="2017-05" db="EMBL/GenBank/DDBJ databases">
        <title>Complete and WGS of Bordetella genogroups.</title>
        <authorList>
            <person name="Spilker T."/>
            <person name="Lipuma J."/>
        </authorList>
    </citation>
    <scope>NUCLEOTIDE SEQUENCE [LARGE SCALE GENOMIC DNA]</scope>
    <source>
        <strain evidence="15">AU16122</strain>
    </source>
</reference>
<gene>
    <name evidence="14" type="ORF">CAL29_18995</name>
</gene>
<name>A0A261S045_9BORD</name>
<dbReference type="Gene3D" id="1.10.287.130">
    <property type="match status" value="1"/>
</dbReference>
<dbReference type="CDD" id="cd00082">
    <property type="entry name" value="HisKA"/>
    <property type="match status" value="1"/>
</dbReference>
<organism evidence="14 15">
    <name type="scientific">Bordetella genomosp. 10</name>
    <dbReference type="NCBI Taxonomy" id="1416804"/>
    <lineage>
        <taxon>Bacteria</taxon>
        <taxon>Pseudomonadati</taxon>
        <taxon>Pseudomonadota</taxon>
        <taxon>Betaproteobacteria</taxon>
        <taxon>Burkholderiales</taxon>
        <taxon>Alcaligenaceae</taxon>
        <taxon>Bordetella</taxon>
    </lineage>
</organism>
<evidence type="ECO:0000259" key="13">
    <source>
        <dbReference type="PROSITE" id="PS50885"/>
    </source>
</evidence>
<evidence type="ECO:0000256" key="4">
    <source>
        <dbReference type="ARBA" id="ARBA00022553"/>
    </source>
</evidence>
<keyword evidence="7 14" id="KW-0418">Kinase</keyword>
<evidence type="ECO:0000256" key="6">
    <source>
        <dbReference type="ARBA" id="ARBA00022692"/>
    </source>
</evidence>
<evidence type="ECO:0000256" key="7">
    <source>
        <dbReference type="ARBA" id="ARBA00022777"/>
    </source>
</evidence>
<dbReference type="InterPro" id="IPR013727">
    <property type="entry name" value="2CSK_N"/>
</dbReference>
<dbReference type="GO" id="GO:0005886">
    <property type="term" value="C:plasma membrane"/>
    <property type="evidence" value="ECO:0007669"/>
    <property type="project" value="TreeGrafter"/>
</dbReference>
<evidence type="ECO:0000256" key="1">
    <source>
        <dbReference type="ARBA" id="ARBA00000085"/>
    </source>
</evidence>
<keyword evidence="15" id="KW-1185">Reference proteome</keyword>
<dbReference type="PRINTS" id="PR00344">
    <property type="entry name" value="BCTRLSENSOR"/>
</dbReference>
<dbReference type="CDD" id="cd00075">
    <property type="entry name" value="HATPase"/>
    <property type="match status" value="1"/>
</dbReference>
<evidence type="ECO:0000256" key="11">
    <source>
        <dbReference type="SAM" id="Phobius"/>
    </source>
</evidence>
<feature type="transmembrane region" description="Helical" evidence="11">
    <location>
        <begin position="195"/>
        <end position="218"/>
    </location>
</feature>
<keyword evidence="9" id="KW-0902">Two-component regulatory system</keyword>
<evidence type="ECO:0000256" key="9">
    <source>
        <dbReference type="ARBA" id="ARBA00023012"/>
    </source>
</evidence>
<evidence type="ECO:0000256" key="3">
    <source>
        <dbReference type="ARBA" id="ARBA00012438"/>
    </source>
</evidence>
<feature type="domain" description="HAMP" evidence="13">
    <location>
        <begin position="219"/>
        <end position="271"/>
    </location>
</feature>
<keyword evidence="4" id="KW-0597">Phosphoprotein</keyword>
<dbReference type="PROSITE" id="PS50109">
    <property type="entry name" value="HIS_KIN"/>
    <property type="match status" value="1"/>
</dbReference>
<dbReference type="SMART" id="SM00388">
    <property type="entry name" value="HisKA"/>
    <property type="match status" value="1"/>
</dbReference>
<evidence type="ECO:0000256" key="5">
    <source>
        <dbReference type="ARBA" id="ARBA00022679"/>
    </source>
</evidence>
<dbReference type="SUPFAM" id="SSF47384">
    <property type="entry name" value="Homodimeric domain of signal transducing histidine kinase"/>
    <property type="match status" value="1"/>
</dbReference>
<dbReference type="EC" id="2.7.13.3" evidence="3"/>
<dbReference type="SUPFAM" id="SSF55874">
    <property type="entry name" value="ATPase domain of HSP90 chaperone/DNA topoisomerase II/histidine kinase"/>
    <property type="match status" value="1"/>
</dbReference>
<dbReference type="InterPro" id="IPR003594">
    <property type="entry name" value="HATPase_dom"/>
</dbReference>
<keyword evidence="5" id="KW-0808">Transferase</keyword>
<accession>A0A261S045</accession>
<proteinExistence type="predicted"/>
<feature type="domain" description="Histidine kinase" evidence="12">
    <location>
        <begin position="279"/>
        <end position="496"/>
    </location>
</feature>
<dbReference type="GO" id="GO:0000155">
    <property type="term" value="F:phosphorelay sensor kinase activity"/>
    <property type="evidence" value="ECO:0007669"/>
    <property type="project" value="InterPro"/>
</dbReference>
<dbReference type="InterPro" id="IPR050428">
    <property type="entry name" value="TCS_sensor_his_kinase"/>
</dbReference>
<evidence type="ECO:0000256" key="10">
    <source>
        <dbReference type="ARBA" id="ARBA00023136"/>
    </source>
</evidence>
<dbReference type="InterPro" id="IPR003660">
    <property type="entry name" value="HAMP_dom"/>
</dbReference>
<dbReference type="PANTHER" id="PTHR45436">
    <property type="entry name" value="SENSOR HISTIDINE KINASE YKOH"/>
    <property type="match status" value="1"/>
</dbReference>
<evidence type="ECO:0000259" key="12">
    <source>
        <dbReference type="PROSITE" id="PS50109"/>
    </source>
</evidence>
<evidence type="ECO:0000256" key="2">
    <source>
        <dbReference type="ARBA" id="ARBA00004370"/>
    </source>
</evidence>
<evidence type="ECO:0000313" key="15">
    <source>
        <dbReference type="Proteomes" id="UP000216020"/>
    </source>
</evidence>
<dbReference type="InterPro" id="IPR003661">
    <property type="entry name" value="HisK_dim/P_dom"/>
</dbReference>
<dbReference type="InterPro" id="IPR036890">
    <property type="entry name" value="HATPase_C_sf"/>
</dbReference>
<protein>
    <recommendedName>
        <fullName evidence="3">histidine kinase</fullName>
        <ecNumber evidence="3">2.7.13.3</ecNumber>
    </recommendedName>
</protein>
<keyword evidence="6 11" id="KW-0812">Transmembrane</keyword>
<evidence type="ECO:0000256" key="8">
    <source>
        <dbReference type="ARBA" id="ARBA00022989"/>
    </source>
</evidence>
<dbReference type="Proteomes" id="UP000216020">
    <property type="component" value="Unassembled WGS sequence"/>
</dbReference>
<sequence length="504" mass="54505">MRVFSRTESAAPAPLNQEALEVLRAGARGPSFRPPRRSLLGEILDWMLAPLFLLWPMSVAITYVVAQHIADVPYDRSLANTVNLLAHQVRVIDGKAALPMNDTLRQALRADETASLFWLVVDGQGRYVAGDRGLPLPKTAVPAEPGAVRFEDDSLRGFAIRVAHTRVQTDPGEAGPVTVLVAETGEKRAQLANEIIKGVIIPQFMVLPIAVLLVWFGLSRGVAPLNALQQRLRARRPDDLSPIDERAAPTEIAPLVGAINDLLDRLSATVQTQRRFVADAAHQLKTPLAGLRTQAELALRDASADEMQASLRQLVTGSERATRLVNQLLLLAHAENPAAVGMTPIDLAEVAREQTTQWAPHALALRTDLGFEDPDGALPIAGNPILLGELLNNLLDNALRYTPRGGHITVRVRRQGDFALLEVEDSGPGIAPAERDRVFDRFYRVLGSPADGSGLGLAIVREIAGKHGAAVAIADNPDPGRATPGTRFTVTFDLHKETSLPWHG</sequence>
<evidence type="ECO:0000313" key="14">
    <source>
        <dbReference type="EMBL" id="OZI30150.1"/>
    </source>
</evidence>
<dbReference type="Pfam" id="PF02518">
    <property type="entry name" value="HATPase_c"/>
    <property type="match status" value="1"/>
</dbReference>
<dbReference type="Pfam" id="PF00512">
    <property type="entry name" value="HisKA"/>
    <property type="match status" value="1"/>
</dbReference>
<comment type="catalytic activity">
    <reaction evidence="1">
        <text>ATP + protein L-histidine = ADP + protein N-phospho-L-histidine.</text>
        <dbReference type="EC" id="2.7.13.3"/>
    </reaction>
</comment>
<dbReference type="InterPro" id="IPR005467">
    <property type="entry name" value="His_kinase_dom"/>
</dbReference>
<dbReference type="InterPro" id="IPR004358">
    <property type="entry name" value="Sig_transdc_His_kin-like_C"/>
</dbReference>
<dbReference type="SMART" id="SM00387">
    <property type="entry name" value="HATPase_c"/>
    <property type="match status" value="1"/>
</dbReference>
<dbReference type="EMBL" id="NEVM01000005">
    <property type="protein sequence ID" value="OZI30150.1"/>
    <property type="molecule type" value="Genomic_DNA"/>
</dbReference>
<dbReference type="PROSITE" id="PS50885">
    <property type="entry name" value="HAMP"/>
    <property type="match status" value="1"/>
</dbReference>
<dbReference type="SMART" id="SM00304">
    <property type="entry name" value="HAMP"/>
    <property type="match status" value="1"/>
</dbReference>
<comment type="subcellular location">
    <subcellularLocation>
        <location evidence="2">Membrane</location>
    </subcellularLocation>
</comment>
<comment type="caution">
    <text evidence="14">The sequence shown here is derived from an EMBL/GenBank/DDBJ whole genome shotgun (WGS) entry which is preliminary data.</text>
</comment>
<dbReference type="PANTHER" id="PTHR45436:SF1">
    <property type="entry name" value="SENSOR PROTEIN QSEC"/>
    <property type="match status" value="1"/>
</dbReference>
<dbReference type="Gene3D" id="3.30.565.10">
    <property type="entry name" value="Histidine kinase-like ATPase, C-terminal domain"/>
    <property type="match status" value="1"/>
</dbReference>
<feature type="transmembrane region" description="Helical" evidence="11">
    <location>
        <begin position="46"/>
        <end position="66"/>
    </location>
</feature>
<keyword evidence="8 11" id="KW-1133">Transmembrane helix</keyword>
<dbReference type="Pfam" id="PF08521">
    <property type="entry name" value="2CSK_N"/>
    <property type="match status" value="1"/>
</dbReference>